<reference evidence="1" key="1">
    <citation type="submission" date="2020-06" db="EMBL/GenBank/DDBJ databases">
        <title>Legume-microbial interactions unlock mineral nutrients during tropical forest succession.</title>
        <authorList>
            <person name="Epihov D.Z."/>
        </authorList>
    </citation>
    <scope>NUCLEOTIDE SEQUENCE [LARGE SCALE GENOMIC DNA]</scope>
    <source>
        <strain evidence="1">Pan2503</strain>
    </source>
</reference>
<proteinExistence type="predicted"/>
<name>A0A7V8NMB1_9BACT</name>
<protein>
    <submittedName>
        <fullName evidence="1">Uncharacterized protein</fullName>
    </submittedName>
</protein>
<keyword evidence="2" id="KW-1185">Reference proteome</keyword>
<evidence type="ECO:0000313" key="1">
    <source>
        <dbReference type="EMBL" id="MBA0083944.1"/>
    </source>
</evidence>
<accession>A0A7V8NMB1</accession>
<sequence>MSNVLTEGFAFDAEKHEYRLGSQIVPACTQVLSSGGLVDWSYVSRDTLERRSELGKAVHKACHLHNIDRLGKYDLAVKPHLHAWIYFKERCHNFKLISSEQVTIGYVNGLPFGMTVDCNAIVDGWDTIIELKIGEMLPHHAIQTAGYAAGLPLDDKAIKTPFGRFLARRRIGVQLRENGQPKVHKFEERSDFEVFASVLYTAGWKRRHESYYREENI</sequence>
<dbReference type="AlphaFoldDB" id="A0A7V8NMB1"/>
<organism evidence="1 2">
    <name type="scientific">Candidatus Acidiferrum panamense</name>
    <dbReference type="NCBI Taxonomy" id="2741543"/>
    <lineage>
        <taxon>Bacteria</taxon>
        <taxon>Pseudomonadati</taxon>
        <taxon>Acidobacteriota</taxon>
        <taxon>Terriglobia</taxon>
        <taxon>Candidatus Acidiferrales</taxon>
        <taxon>Candidatus Acidiferrum</taxon>
    </lineage>
</organism>
<dbReference type="Proteomes" id="UP000567293">
    <property type="component" value="Unassembled WGS sequence"/>
</dbReference>
<gene>
    <name evidence="1" type="ORF">HRJ53_03020</name>
</gene>
<evidence type="ECO:0000313" key="2">
    <source>
        <dbReference type="Proteomes" id="UP000567293"/>
    </source>
</evidence>
<dbReference type="EMBL" id="JACDQQ010000298">
    <property type="protein sequence ID" value="MBA0083944.1"/>
    <property type="molecule type" value="Genomic_DNA"/>
</dbReference>
<comment type="caution">
    <text evidence="1">The sequence shown here is derived from an EMBL/GenBank/DDBJ whole genome shotgun (WGS) entry which is preliminary data.</text>
</comment>